<protein>
    <submittedName>
        <fullName evidence="1">Uncharacterized protein</fullName>
    </submittedName>
</protein>
<evidence type="ECO:0000313" key="1">
    <source>
        <dbReference type="EMBL" id="KAJ3556279.1"/>
    </source>
</evidence>
<dbReference type="EMBL" id="JANHOG010000255">
    <property type="protein sequence ID" value="KAJ3556279.1"/>
    <property type="molecule type" value="Genomic_DNA"/>
</dbReference>
<organism evidence="1 2">
    <name type="scientific">Phlebia brevispora</name>
    <dbReference type="NCBI Taxonomy" id="194682"/>
    <lineage>
        <taxon>Eukaryota</taxon>
        <taxon>Fungi</taxon>
        <taxon>Dikarya</taxon>
        <taxon>Basidiomycota</taxon>
        <taxon>Agaricomycotina</taxon>
        <taxon>Agaricomycetes</taxon>
        <taxon>Polyporales</taxon>
        <taxon>Meruliaceae</taxon>
        <taxon>Phlebia</taxon>
    </lineage>
</organism>
<keyword evidence="2" id="KW-1185">Reference proteome</keyword>
<reference evidence="1" key="1">
    <citation type="submission" date="2022-07" db="EMBL/GenBank/DDBJ databases">
        <title>Genome Sequence of Phlebia brevispora.</title>
        <authorList>
            <person name="Buettner E."/>
        </authorList>
    </citation>
    <scope>NUCLEOTIDE SEQUENCE</scope>
    <source>
        <strain evidence="1">MPL23</strain>
    </source>
</reference>
<proteinExistence type="predicted"/>
<comment type="caution">
    <text evidence="1">The sequence shown here is derived from an EMBL/GenBank/DDBJ whole genome shotgun (WGS) entry which is preliminary data.</text>
</comment>
<evidence type="ECO:0000313" key="2">
    <source>
        <dbReference type="Proteomes" id="UP001148662"/>
    </source>
</evidence>
<sequence>MLSPSPPVTMGPVLSCLGMRKQRSRPPTSSSFGHAQEIASDWYDSTGCTEQVQDRHVFHRTGTDRSNSERKQYIKQRSYSRQSHSVYSDQAELIECPSSTVGNSMRGQGELDIQHLLDMLAQYKDIDRPQTKLRRSGLVSSCERTEDQPPPDIVVEFARAGIDHPVFLVYKGLDPQVGRDYLCGLFLDGEFASSCATAAGTEALALPSLQSGWLRWFKYCTHDNLWLPTHPNSLFRRVVSGELVKERFRANCNSAMEIIRSSAEAASSNPSTPPASVTTAPSSVPERCIRRSRSYPLSSTASMTSSAGNSRPPTPCPSSASHWTHSTFATFANIDTLDAVFLVLRGARPGLYFTA</sequence>
<gene>
    <name evidence="1" type="ORF">NM688_g2111</name>
</gene>
<name>A0ACC1T9A8_9APHY</name>
<dbReference type="Proteomes" id="UP001148662">
    <property type="component" value="Unassembled WGS sequence"/>
</dbReference>
<accession>A0ACC1T9A8</accession>